<feature type="domain" description="Integral membrane bound transporter" evidence="8">
    <location>
        <begin position="429"/>
        <end position="555"/>
    </location>
</feature>
<evidence type="ECO:0000256" key="2">
    <source>
        <dbReference type="ARBA" id="ARBA00022475"/>
    </source>
</evidence>
<comment type="caution">
    <text evidence="9">The sequence shown here is derived from an EMBL/GenBank/DDBJ whole genome shotgun (WGS) entry which is preliminary data.</text>
</comment>
<keyword evidence="10" id="KW-1185">Reference proteome</keyword>
<keyword evidence="4 7" id="KW-1133">Transmembrane helix</keyword>
<evidence type="ECO:0000313" key="9">
    <source>
        <dbReference type="EMBL" id="GGV09422.1"/>
    </source>
</evidence>
<dbReference type="PANTHER" id="PTHR30509">
    <property type="entry name" value="P-HYDROXYBENZOIC ACID EFFLUX PUMP SUBUNIT-RELATED"/>
    <property type="match status" value="1"/>
</dbReference>
<dbReference type="Pfam" id="PF13515">
    <property type="entry name" value="FUSC_2"/>
    <property type="match status" value="1"/>
</dbReference>
<organism evidence="9 10">
    <name type="scientific">Streptomyces filipinensis</name>
    <dbReference type="NCBI Taxonomy" id="66887"/>
    <lineage>
        <taxon>Bacteria</taxon>
        <taxon>Bacillati</taxon>
        <taxon>Actinomycetota</taxon>
        <taxon>Actinomycetes</taxon>
        <taxon>Kitasatosporales</taxon>
        <taxon>Streptomycetaceae</taxon>
        <taxon>Streptomyces</taxon>
    </lineage>
</organism>
<gene>
    <name evidence="9" type="ORF">GCM10010260_54690</name>
</gene>
<evidence type="ECO:0000256" key="7">
    <source>
        <dbReference type="SAM" id="Phobius"/>
    </source>
</evidence>
<evidence type="ECO:0000256" key="6">
    <source>
        <dbReference type="ARBA" id="ARBA00043993"/>
    </source>
</evidence>
<keyword evidence="3 7" id="KW-0812">Transmembrane</keyword>
<keyword evidence="5 7" id="KW-0472">Membrane</keyword>
<dbReference type="PANTHER" id="PTHR30509:SF9">
    <property type="entry name" value="MULTIDRUG RESISTANCE PROTEIN MDTO"/>
    <property type="match status" value="1"/>
</dbReference>
<feature type="transmembrane region" description="Helical" evidence="7">
    <location>
        <begin position="84"/>
        <end position="108"/>
    </location>
</feature>
<dbReference type="EMBL" id="BMTD01000013">
    <property type="protein sequence ID" value="GGV09422.1"/>
    <property type="molecule type" value="Genomic_DNA"/>
</dbReference>
<feature type="transmembrane region" description="Helical" evidence="7">
    <location>
        <begin position="538"/>
        <end position="560"/>
    </location>
</feature>
<dbReference type="RefSeq" id="WP_191876163.1">
    <property type="nucleotide sequence ID" value="NZ_BMTD01000013.1"/>
</dbReference>
<accession>A0A918MDZ2</accession>
<dbReference type="AlphaFoldDB" id="A0A918MDZ2"/>
<feature type="transmembrane region" description="Helical" evidence="7">
    <location>
        <begin position="498"/>
        <end position="526"/>
    </location>
</feature>
<dbReference type="GO" id="GO:0005886">
    <property type="term" value="C:plasma membrane"/>
    <property type="evidence" value="ECO:0007669"/>
    <property type="project" value="UniProtKB-SubCell"/>
</dbReference>
<feature type="transmembrane region" description="Helical" evidence="7">
    <location>
        <begin position="32"/>
        <end position="50"/>
    </location>
</feature>
<dbReference type="InterPro" id="IPR049453">
    <property type="entry name" value="Memb_transporter_dom"/>
</dbReference>
<comment type="similarity">
    <text evidence="6">Belongs to the YccS/YhfK family.</text>
</comment>
<reference evidence="9" key="1">
    <citation type="journal article" date="2014" name="Int. J. Syst. Evol. Microbiol.">
        <title>Complete genome sequence of Corynebacterium casei LMG S-19264T (=DSM 44701T), isolated from a smear-ripened cheese.</title>
        <authorList>
            <consortium name="US DOE Joint Genome Institute (JGI-PGF)"/>
            <person name="Walter F."/>
            <person name="Albersmeier A."/>
            <person name="Kalinowski J."/>
            <person name="Ruckert C."/>
        </authorList>
    </citation>
    <scope>NUCLEOTIDE SEQUENCE</scope>
    <source>
        <strain evidence="9">JCM 4369</strain>
    </source>
</reference>
<protein>
    <submittedName>
        <fullName evidence="9">Fusaric acid resistance protein</fullName>
    </submittedName>
</protein>
<evidence type="ECO:0000256" key="4">
    <source>
        <dbReference type="ARBA" id="ARBA00022989"/>
    </source>
</evidence>
<dbReference type="Proteomes" id="UP000618795">
    <property type="component" value="Unassembled WGS sequence"/>
</dbReference>
<proteinExistence type="inferred from homology"/>
<feature type="transmembrane region" description="Helical" evidence="7">
    <location>
        <begin position="114"/>
        <end position="144"/>
    </location>
</feature>
<comment type="subcellular location">
    <subcellularLocation>
        <location evidence="1">Cell membrane</location>
        <topology evidence="1">Multi-pass membrane protein</topology>
    </subcellularLocation>
</comment>
<evidence type="ECO:0000256" key="5">
    <source>
        <dbReference type="ARBA" id="ARBA00023136"/>
    </source>
</evidence>
<evidence type="ECO:0000313" key="10">
    <source>
        <dbReference type="Proteomes" id="UP000618795"/>
    </source>
</evidence>
<sequence>MSVQDPARNGPASGLVTWWRAHDPDLAATRRAGRTALVMPALFALCGQVLHSPTMASFAAFGSFSMLLLVDFSGPLVERLRAQAGLAVAWAVLICVGTVVAHMTWLAVLTTLVIGFVVLFSGVVSSVLAGSATALLLAFVLPVSAPVPLSQLPDRLAGAGLAAAVALPAVCLLWPRPVADPLSAPAARVCRAAAAHLRLDASGLGAYGVTPDATRRRAAAERTADAAADLRRAFDTAPYRPTGLSTTSRALVRLVDELTWLTGILADRPAYTDEPPPCDPAARTVRLAAADVLDHVAELLTDPRRDAAPLRARRERLRATMSGMEQSSTVRLPADHPVGGSAAEIYGFLATLDLSFGAQEVGFAVVQVAGNVELAAAAWQRPWPDRLLGREPGALTEPLASARERAAAHLGLRSVWLHNSLRGAAGLAIAVLLAGLTGVAHSFWVLLGTLSVLRSNALSTGQNALRAVAGTVLGSVIGAGLLQLIGQHGTALWFLLPVAVLLAGIAPAVISFAAGQAAFTVTLAVLFNIGQNPDWHIVLLRIQDIALGCAVSVVVALFFWPRGAAAAVRKALADAYRDSARYLAEAVAYALGHCTRAASAAAGGEPVQPSREAAASARRLDDAFRTYLAERGTKQVSLADMTTLVTGVVALRLAADAVVSLWRSAGPASGGADRTEAQRAIVGAAHHVTAWYDGLAESLAENTPVPDSVRLRPEALARLVESVRTDLVDGDGQATAMAVRIIWTGDHVDVARRLQPSLAAAAQGDGPR</sequence>
<feature type="transmembrane region" description="Helical" evidence="7">
    <location>
        <begin position="156"/>
        <end position="175"/>
    </location>
</feature>
<evidence type="ECO:0000256" key="1">
    <source>
        <dbReference type="ARBA" id="ARBA00004651"/>
    </source>
</evidence>
<evidence type="ECO:0000256" key="3">
    <source>
        <dbReference type="ARBA" id="ARBA00022692"/>
    </source>
</evidence>
<feature type="transmembrane region" description="Helical" evidence="7">
    <location>
        <begin position="465"/>
        <end position="486"/>
    </location>
</feature>
<name>A0A918MDZ2_9ACTN</name>
<evidence type="ECO:0000259" key="8">
    <source>
        <dbReference type="Pfam" id="PF13515"/>
    </source>
</evidence>
<reference evidence="9" key="2">
    <citation type="submission" date="2020-09" db="EMBL/GenBank/DDBJ databases">
        <authorList>
            <person name="Sun Q."/>
            <person name="Ohkuma M."/>
        </authorList>
    </citation>
    <scope>NUCLEOTIDE SEQUENCE</scope>
    <source>
        <strain evidence="9">JCM 4369</strain>
    </source>
</reference>
<keyword evidence="2" id="KW-1003">Cell membrane</keyword>
<feature type="transmembrane region" description="Helical" evidence="7">
    <location>
        <begin position="427"/>
        <end position="453"/>
    </location>
</feature>